<dbReference type="KEGG" id="psco:LY89DRAFT_671901"/>
<dbReference type="Proteomes" id="UP000070700">
    <property type="component" value="Unassembled WGS sequence"/>
</dbReference>
<evidence type="ECO:0000313" key="3">
    <source>
        <dbReference type="Proteomes" id="UP000070700"/>
    </source>
</evidence>
<reference evidence="2 3" key="1">
    <citation type="submission" date="2015-10" db="EMBL/GenBank/DDBJ databases">
        <title>Full genome of DAOMC 229536 Phialocephala scopiformis, a fungal endophyte of spruce producing the potent anti-insectan compound rugulosin.</title>
        <authorList>
            <consortium name="DOE Joint Genome Institute"/>
            <person name="Walker A.K."/>
            <person name="Frasz S.L."/>
            <person name="Seifert K.A."/>
            <person name="Miller J.D."/>
            <person name="Mondo S.J."/>
            <person name="Labutti K."/>
            <person name="Lipzen A."/>
            <person name="Dockter R."/>
            <person name="Kennedy M."/>
            <person name="Grigoriev I.V."/>
            <person name="Spatafora J.W."/>
        </authorList>
    </citation>
    <scope>NUCLEOTIDE SEQUENCE [LARGE SCALE GENOMIC DNA]</scope>
    <source>
        <strain evidence="2 3">CBS 120377</strain>
    </source>
</reference>
<sequence>MSSMKDSVSRYLYTKRLVLELFDHNNSEHYECLLGSMNSPTAHARMGDFGIRTPTEFDALNSATRLAGPYCQGLVPDLDFYYVLRLGDKDGPMIGGVSVAQRSASVPPDVGWCILEPYMGKGYATEGAKEFLRYLQEDFGLREVMTWPGATNKESRRVAQKLGFVEAGTIRLKEEPGKVDVAYILPGMDFTFDNISLSMWGDEGQVSKTSAQLTK</sequence>
<keyword evidence="3" id="KW-1185">Reference proteome</keyword>
<name>A0A194X309_MOLSC</name>
<dbReference type="SUPFAM" id="SSF55729">
    <property type="entry name" value="Acyl-CoA N-acyltransferases (Nat)"/>
    <property type="match status" value="1"/>
</dbReference>
<dbReference type="OrthoDB" id="630895at2759"/>
<dbReference type="RefSeq" id="XP_018068921.1">
    <property type="nucleotide sequence ID" value="XM_018213246.1"/>
</dbReference>
<proteinExistence type="predicted"/>
<dbReference type="AlphaFoldDB" id="A0A194X309"/>
<dbReference type="GeneID" id="28822972"/>
<dbReference type="InterPro" id="IPR016181">
    <property type="entry name" value="Acyl_CoA_acyltransferase"/>
</dbReference>
<evidence type="ECO:0000313" key="2">
    <source>
        <dbReference type="EMBL" id="KUJ14566.1"/>
    </source>
</evidence>
<protein>
    <recommendedName>
        <fullName evidence="1">N-acetyltransferase domain-containing protein</fullName>
    </recommendedName>
</protein>
<dbReference type="Pfam" id="PF13302">
    <property type="entry name" value="Acetyltransf_3"/>
    <property type="match status" value="1"/>
</dbReference>
<dbReference type="PANTHER" id="PTHR43792:SF16">
    <property type="entry name" value="N-ACETYLTRANSFERASE DOMAIN-CONTAINING PROTEIN"/>
    <property type="match status" value="1"/>
</dbReference>
<evidence type="ECO:0000259" key="1">
    <source>
        <dbReference type="PROSITE" id="PS51186"/>
    </source>
</evidence>
<dbReference type="PROSITE" id="PS51186">
    <property type="entry name" value="GNAT"/>
    <property type="match status" value="1"/>
</dbReference>
<dbReference type="PANTHER" id="PTHR43792">
    <property type="entry name" value="GNAT FAMILY, PUTATIVE (AFU_ORTHOLOGUE AFUA_3G00765)-RELATED-RELATED"/>
    <property type="match status" value="1"/>
</dbReference>
<dbReference type="GO" id="GO:0016747">
    <property type="term" value="F:acyltransferase activity, transferring groups other than amino-acyl groups"/>
    <property type="evidence" value="ECO:0007669"/>
    <property type="project" value="InterPro"/>
</dbReference>
<feature type="domain" description="N-acetyltransferase" evidence="1">
    <location>
        <begin position="47"/>
        <end position="186"/>
    </location>
</feature>
<dbReference type="InterPro" id="IPR051531">
    <property type="entry name" value="N-acetyltransferase"/>
</dbReference>
<dbReference type="Gene3D" id="3.40.630.30">
    <property type="match status" value="1"/>
</dbReference>
<accession>A0A194X309</accession>
<dbReference type="InterPro" id="IPR000182">
    <property type="entry name" value="GNAT_dom"/>
</dbReference>
<gene>
    <name evidence="2" type="ORF">LY89DRAFT_671901</name>
</gene>
<organism evidence="2 3">
    <name type="scientific">Mollisia scopiformis</name>
    <name type="common">Conifer needle endophyte fungus</name>
    <name type="synonym">Phialocephala scopiformis</name>
    <dbReference type="NCBI Taxonomy" id="149040"/>
    <lineage>
        <taxon>Eukaryota</taxon>
        <taxon>Fungi</taxon>
        <taxon>Dikarya</taxon>
        <taxon>Ascomycota</taxon>
        <taxon>Pezizomycotina</taxon>
        <taxon>Leotiomycetes</taxon>
        <taxon>Helotiales</taxon>
        <taxon>Mollisiaceae</taxon>
        <taxon>Mollisia</taxon>
    </lineage>
</organism>
<dbReference type="InParanoid" id="A0A194X309"/>
<dbReference type="EMBL" id="KQ947420">
    <property type="protein sequence ID" value="KUJ14566.1"/>
    <property type="molecule type" value="Genomic_DNA"/>
</dbReference>